<dbReference type="Gramene" id="KZM99826">
    <property type="protein sequence ID" value="KZM99826"/>
    <property type="gene ID" value="DCAR_012812"/>
</dbReference>
<feature type="compositionally biased region" description="Polar residues" evidence="2">
    <location>
        <begin position="1"/>
        <end position="12"/>
    </location>
</feature>
<dbReference type="STRING" id="79200.A0A165ZB36"/>
<name>A0A165ZB36_DAUCS</name>
<feature type="region of interest" description="Disordered" evidence="2">
    <location>
        <begin position="156"/>
        <end position="185"/>
    </location>
</feature>
<dbReference type="GO" id="GO:0005880">
    <property type="term" value="C:nuclear microtubule"/>
    <property type="evidence" value="ECO:0007669"/>
    <property type="project" value="TreeGrafter"/>
</dbReference>
<feature type="compositionally biased region" description="Pro residues" evidence="2">
    <location>
        <begin position="20"/>
        <end position="29"/>
    </location>
</feature>
<evidence type="ECO:0000256" key="1">
    <source>
        <dbReference type="ARBA" id="ARBA00010016"/>
    </source>
</evidence>
<proteinExistence type="inferred from homology"/>
<dbReference type="PANTHER" id="PTHR31807:SF52">
    <property type="entry name" value="QWRF FAMILY PROTEIN"/>
    <property type="match status" value="1"/>
</dbReference>
<feature type="compositionally biased region" description="Low complexity" evidence="2">
    <location>
        <begin position="343"/>
        <end position="356"/>
    </location>
</feature>
<feature type="compositionally biased region" description="Low complexity" evidence="2">
    <location>
        <begin position="475"/>
        <end position="491"/>
    </location>
</feature>
<reference evidence="3" key="1">
    <citation type="journal article" date="2016" name="Nat. Genet.">
        <title>A high-quality carrot genome assembly provides new insights into carotenoid accumulation and asterid genome evolution.</title>
        <authorList>
            <person name="Iorizzo M."/>
            <person name="Ellison S."/>
            <person name="Senalik D."/>
            <person name="Zeng P."/>
            <person name="Satapoomin P."/>
            <person name="Huang J."/>
            <person name="Bowman M."/>
            <person name="Iovene M."/>
            <person name="Sanseverino W."/>
            <person name="Cavagnaro P."/>
            <person name="Yildiz M."/>
            <person name="Macko-Podgorni A."/>
            <person name="Moranska E."/>
            <person name="Grzebelus E."/>
            <person name="Grzebelus D."/>
            <person name="Ashrafi H."/>
            <person name="Zheng Z."/>
            <person name="Cheng S."/>
            <person name="Spooner D."/>
            <person name="Van Deynze A."/>
            <person name="Simon P."/>
        </authorList>
    </citation>
    <scope>NUCLEOTIDE SEQUENCE [LARGE SCALE GENOMIC DNA]</scope>
    <source>
        <tissue evidence="3">Leaf</tissue>
    </source>
</reference>
<evidence type="ECO:0000313" key="3">
    <source>
        <dbReference type="EMBL" id="KZM99826.1"/>
    </source>
</evidence>
<dbReference type="PANTHER" id="PTHR31807">
    <property type="entry name" value="AUGMIN FAMILY MEMBER"/>
    <property type="match status" value="1"/>
</dbReference>
<feature type="compositionally biased region" description="Basic and acidic residues" evidence="2">
    <location>
        <begin position="256"/>
        <end position="265"/>
    </location>
</feature>
<feature type="compositionally biased region" description="Polar residues" evidence="2">
    <location>
        <begin position="267"/>
        <end position="278"/>
    </location>
</feature>
<dbReference type="AlphaFoldDB" id="A0A165ZB36"/>
<feature type="region of interest" description="Disordered" evidence="2">
    <location>
        <begin position="247"/>
        <end position="286"/>
    </location>
</feature>
<dbReference type="GO" id="GO:0005737">
    <property type="term" value="C:cytoplasm"/>
    <property type="evidence" value="ECO:0007669"/>
    <property type="project" value="TreeGrafter"/>
</dbReference>
<organism evidence="3">
    <name type="scientific">Daucus carota subsp. sativus</name>
    <name type="common">Carrot</name>
    <dbReference type="NCBI Taxonomy" id="79200"/>
    <lineage>
        <taxon>Eukaryota</taxon>
        <taxon>Viridiplantae</taxon>
        <taxon>Streptophyta</taxon>
        <taxon>Embryophyta</taxon>
        <taxon>Tracheophyta</taxon>
        <taxon>Spermatophyta</taxon>
        <taxon>Magnoliopsida</taxon>
        <taxon>eudicotyledons</taxon>
        <taxon>Gunneridae</taxon>
        <taxon>Pentapetalae</taxon>
        <taxon>asterids</taxon>
        <taxon>campanulids</taxon>
        <taxon>Apiales</taxon>
        <taxon>Apiaceae</taxon>
        <taxon>Apioideae</taxon>
        <taxon>Scandiceae</taxon>
        <taxon>Daucinae</taxon>
        <taxon>Daucus</taxon>
        <taxon>Daucus sect. Daucus</taxon>
    </lineage>
</organism>
<comment type="caution">
    <text evidence="3">The sequence shown here is derived from an EMBL/GenBank/DDBJ whole genome shotgun (WGS) entry which is preliminary data.</text>
</comment>
<dbReference type="Pfam" id="PF04484">
    <property type="entry name" value="QWRF"/>
    <property type="match status" value="2"/>
</dbReference>
<feature type="compositionally biased region" description="Low complexity" evidence="2">
    <location>
        <begin position="48"/>
        <end position="81"/>
    </location>
</feature>
<gene>
    <name evidence="3" type="ORF">DCAR_012812</name>
</gene>
<dbReference type="GO" id="GO:0051225">
    <property type="term" value="P:spindle assembly"/>
    <property type="evidence" value="ECO:0007669"/>
    <property type="project" value="TreeGrafter"/>
</dbReference>
<accession>A0A165ZB36</accession>
<dbReference type="GO" id="GO:0008017">
    <property type="term" value="F:microtubule binding"/>
    <property type="evidence" value="ECO:0007669"/>
    <property type="project" value="TreeGrafter"/>
</dbReference>
<comment type="similarity">
    <text evidence="1">Belongs to the QWRF family.</text>
</comment>
<evidence type="ECO:0000256" key="2">
    <source>
        <dbReference type="SAM" id="MobiDB-lite"/>
    </source>
</evidence>
<protein>
    <submittedName>
        <fullName evidence="3">Uncharacterized protein</fullName>
    </submittedName>
</protein>
<sequence>MMVGTVTTPSRKVNSKIPAPQNPKRPPLLPSEADNNGVRRPKSREVSSRYLSSVSSSSTTTTSTTSSSNSSYSSSYSTNSTPRRFPSPMAPRNVMATPRSQSVERVRRVPTPRPVTPGGEISQAAKMLVNSKRSLSVSFQGDSALRSVSKVKESPVMGNLSSVRKGTPERRKVVPTPARDQREKQRWPGRLTNENMLSRSVDFTSERAKLGGSGSGSVVRALQKSMADDRFSKISAESKLKHLRMGESVDLGSSRSTEEVGDHSVSDGLSVSSGNESVQECEKRGQSGIVVPARVWQETASRIRRLPDQPGSPAGKNSGLRTVGLIPPMPPKLHGTKKLMIDSPSSSPRGVSASRGLSSPSRGAVRPASPSRNVARPASPSRNVARPASPSRNVARPASPSRNVARPASPSRNVARPASPSRNVARPASPSRNVARPASPSRNVARPASPSRNVARPASPSRNVARPASPSRNVARPASPSRNVASSNSSPMRGTSPSRVRNGVGSTTLTSNLSSTSSILSFAADARRGKVGENRIVDAHQLRLLYNQQLQWRYANARAEAAMGVKKGLAEKSLYNAWLTIARLRNSVKSKRNELQLLRQNLKTQSILKGQMLCLENWDLTEKDHTSSLCGAIEALESSTLRLPLVGGAKADIHNLEDAICSAVDVMQGMASSVCNLQTKVEHVNLLASELASITSEERASLDQCRDLLSTLTAMQALQFPGKLHGFLVKQNNRSATHLEL</sequence>
<feature type="region of interest" description="Disordered" evidence="2">
    <location>
        <begin position="1"/>
        <end position="119"/>
    </location>
</feature>
<feature type="region of interest" description="Disordered" evidence="2">
    <location>
        <begin position="302"/>
        <end position="510"/>
    </location>
</feature>
<dbReference type="InterPro" id="IPR007573">
    <property type="entry name" value="QWRF"/>
</dbReference>
<dbReference type="OMA" id="IGENKAW"/>
<dbReference type="EMBL" id="LNRQ01000004">
    <property type="protein sequence ID" value="KZM99826.1"/>
    <property type="molecule type" value="Genomic_DNA"/>
</dbReference>